<dbReference type="PANTHER" id="PTHR43312">
    <property type="entry name" value="D-THREO-ALDOSE 1-DEHYDROGENASE"/>
    <property type="match status" value="1"/>
</dbReference>
<dbReference type="InterPro" id="IPR006311">
    <property type="entry name" value="TAT_signal"/>
</dbReference>
<protein>
    <submittedName>
        <fullName evidence="3">Pyridoxal 4-dehydrogenase</fullName>
        <ecNumber evidence="3">1.1.1.107</ecNumber>
    </submittedName>
</protein>
<dbReference type="PANTHER" id="PTHR43312:SF1">
    <property type="entry name" value="NADP-DEPENDENT OXIDOREDUCTASE DOMAIN-CONTAINING PROTEIN"/>
    <property type="match status" value="1"/>
</dbReference>
<evidence type="ECO:0000259" key="2">
    <source>
        <dbReference type="Pfam" id="PF00248"/>
    </source>
</evidence>
<organism evidence="3 4">
    <name type="scientific">Candidatus Fervidibacter japonicus</name>
    <dbReference type="NCBI Taxonomy" id="2035412"/>
    <lineage>
        <taxon>Bacteria</taxon>
        <taxon>Candidatus Fervidibacterota</taxon>
        <taxon>Candidatus Fervidibacter</taxon>
    </lineage>
</organism>
<dbReference type="EC" id="1.1.1.107" evidence="3"/>
<feature type="chain" id="PRO_5014198465" evidence="1">
    <location>
        <begin position="27"/>
        <end position="312"/>
    </location>
</feature>
<dbReference type="EMBL" id="BEHT01000011">
    <property type="protein sequence ID" value="GBC98484.1"/>
    <property type="molecule type" value="Genomic_DNA"/>
</dbReference>
<dbReference type="SUPFAM" id="SSF51430">
    <property type="entry name" value="NAD(P)-linked oxidoreductase"/>
    <property type="match status" value="1"/>
</dbReference>
<reference evidence="4" key="1">
    <citation type="submission" date="2017-09" db="EMBL/GenBank/DDBJ databases">
        <title>Metaegenomics of thermophilic ammonia-oxidizing enrichment culture.</title>
        <authorList>
            <person name="Kato S."/>
            <person name="Suzuki K."/>
        </authorList>
    </citation>
    <scope>NUCLEOTIDE SEQUENCE [LARGE SCALE GENOMIC DNA]</scope>
</reference>
<accession>A0A2H5XBE7</accession>
<sequence>MAGWKRRAFLKALGATMVASATGSVAANAPLPTRTLGRTGVQVPTLGLGFGPLGMGRNAKEATALLEAAVELGVTYWDAAPTYGRAHEFIGNILPKVRDKVFLVTKTATDDGQRALAILENALRTLRTDCVDLVHVHNIGDYDPNRVLGKGGVLAGLREAQKRGWVRFVGLSGHLRPSVMAKVLDTGEFDVVMPAMNFADRFTYDFEGKVLPIARKHRVGVVAMKVMAAPQFGYHRPNPGKLADYADFAIRYVLSFPEVACAVVGMFTVDELKRNCEVVRQFKPLTDTERERLMTIGKQLAQQWGQHYGDPT</sequence>
<evidence type="ECO:0000256" key="1">
    <source>
        <dbReference type="SAM" id="SignalP"/>
    </source>
</evidence>
<proteinExistence type="predicted"/>
<keyword evidence="1" id="KW-0732">Signal</keyword>
<gene>
    <name evidence="3" type="primary">pld1</name>
    <name evidence="3" type="ORF">HRbin17_00997</name>
</gene>
<dbReference type="AlphaFoldDB" id="A0A2H5XBE7"/>
<evidence type="ECO:0000313" key="3">
    <source>
        <dbReference type="EMBL" id="GBC98484.1"/>
    </source>
</evidence>
<dbReference type="InterPro" id="IPR023210">
    <property type="entry name" value="NADP_OxRdtase_dom"/>
</dbReference>
<keyword evidence="3" id="KW-0560">Oxidoreductase</keyword>
<dbReference type="Proteomes" id="UP000236173">
    <property type="component" value="Unassembled WGS sequence"/>
</dbReference>
<dbReference type="InterPro" id="IPR053135">
    <property type="entry name" value="AKR2_Oxidoreductase"/>
</dbReference>
<evidence type="ECO:0000313" key="4">
    <source>
        <dbReference type="Proteomes" id="UP000236173"/>
    </source>
</evidence>
<feature type="signal peptide" evidence="1">
    <location>
        <begin position="1"/>
        <end position="26"/>
    </location>
</feature>
<comment type="caution">
    <text evidence="3">The sequence shown here is derived from an EMBL/GenBank/DDBJ whole genome shotgun (WGS) entry which is preliminary data.</text>
</comment>
<name>A0A2H5XBE7_9BACT</name>
<dbReference type="InterPro" id="IPR036812">
    <property type="entry name" value="NAD(P)_OxRdtase_dom_sf"/>
</dbReference>
<feature type="domain" description="NADP-dependent oxidoreductase" evidence="2">
    <location>
        <begin position="46"/>
        <end position="230"/>
    </location>
</feature>
<dbReference type="PROSITE" id="PS51318">
    <property type="entry name" value="TAT"/>
    <property type="match status" value="1"/>
</dbReference>
<dbReference type="CDD" id="cd19100">
    <property type="entry name" value="AKR_unchar"/>
    <property type="match status" value="1"/>
</dbReference>
<dbReference type="GO" id="GO:0050235">
    <property type="term" value="F:pyridoxal 4-dehydrogenase activity"/>
    <property type="evidence" value="ECO:0007669"/>
    <property type="project" value="UniProtKB-EC"/>
</dbReference>
<dbReference type="Pfam" id="PF00248">
    <property type="entry name" value="Aldo_ket_red"/>
    <property type="match status" value="1"/>
</dbReference>
<dbReference type="Gene3D" id="3.20.20.100">
    <property type="entry name" value="NADP-dependent oxidoreductase domain"/>
    <property type="match status" value="1"/>
</dbReference>